<evidence type="ECO:0000256" key="4">
    <source>
        <dbReference type="SAM" id="Phobius"/>
    </source>
</evidence>
<reference evidence="5 6" key="1">
    <citation type="submission" date="2016-10" db="EMBL/GenBank/DDBJ databases">
        <title>Genome sequence of Mycobacterium talmonii.</title>
        <authorList>
            <person name="Greninger A.L."/>
            <person name="Elliott B."/>
            <person name="Vasireddy S."/>
            <person name="Vasireddy R."/>
        </authorList>
    </citation>
    <scope>NUCLEOTIDE SEQUENCE [LARGE SCALE GENOMIC DNA]</scope>
    <source>
        <strain evidence="6">NE-TNMC-100812</strain>
    </source>
</reference>
<evidence type="ECO:0000313" key="6">
    <source>
        <dbReference type="Proteomes" id="UP000179734"/>
    </source>
</evidence>
<dbReference type="GO" id="GO:0016020">
    <property type="term" value="C:membrane"/>
    <property type="evidence" value="ECO:0007669"/>
    <property type="project" value="UniProtKB-SubCell"/>
</dbReference>
<keyword evidence="2 4" id="KW-0472">Membrane</keyword>
<dbReference type="RefSeq" id="WP_071028272.1">
    <property type="nucleotide sequence ID" value="NZ_MLQM01000107.1"/>
</dbReference>
<keyword evidence="4" id="KW-0812">Transmembrane</keyword>
<dbReference type="Proteomes" id="UP000179734">
    <property type="component" value="Unassembled WGS sequence"/>
</dbReference>
<organism evidence="5 6">
    <name type="scientific">Mycobacterium talmoniae</name>
    <dbReference type="NCBI Taxonomy" id="1858794"/>
    <lineage>
        <taxon>Bacteria</taxon>
        <taxon>Bacillati</taxon>
        <taxon>Actinomycetota</taxon>
        <taxon>Actinomycetes</taxon>
        <taxon>Mycobacteriales</taxon>
        <taxon>Mycobacteriaceae</taxon>
        <taxon>Mycobacterium</taxon>
    </lineage>
</organism>
<evidence type="ECO:0000256" key="3">
    <source>
        <dbReference type="SAM" id="MobiDB-lite"/>
    </source>
</evidence>
<comment type="subcellular location">
    <subcellularLocation>
        <location evidence="1">Membrane</location>
    </subcellularLocation>
</comment>
<evidence type="ECO:0000256" key="2">
    <source>
        <dbReference type="ARBA" id="ARBA00023136"/>
    </source>
</evidence>
<keyword evidence="4" id="KW-1133">Transmembrane helix</keyword>
<name>A0A1S1NGH0_9MYCO</name>
<evidence type="ECO:0000256" key="1">
    <source>
        <dbReference type="ARBA" id="ARBA00004370"/>
    </source>
</evidence>
<feature type="region of interest" description="Disordered" evidence="3">
    <location>
        <begin position="1"/>
        <end position="58"/>
    </location>
</feature>
<dbReference type="PANTHER" id="PTHR37042:SF4">
    <property type="entry name" value="OUTER MEMBRANE PROTEIN RV1973"/>
    <property type="match status" value="1"/>
</dbReference>
<feature type="compositionally biased region" description="Low complexity" evidence="3">
    <location>
        <begin position="20"/>
        <end position="50"/>
    </location>
</feature>
<dbReference type="AlphaFoldDB" id="A0A1S1NGH0"/>
<keyword evidence="6" id="KW-1185">Reference proteome</keyword>
<evidence type="ECO:0000313" key="5">
    <source>
        <dbReference type="EMBL" id="OHV00590.1"/>
    </source>
</evidence>
<comment type="caution">
    <text evidence="5">The sequence shown here is derived from an EMBL/GenBank/DDBJ whole genome shotgun (WGS) entry which is preliminary data.</text>
</comment>
<dbReference type="PANTHER" id="PTHR37042">
    <property type="entry name" value="OUTER MEMBRANE PROTEIN RV1973"/>
    <property type="match status" value="1"/>
</dbReference>
<feature type="compositionally biased region" description="Low complexity" evidence="3">
    <location>
        <begin position="1"/>
        <end position="12"/>
    </location>
</feature>
<protein>
    <submittedName>
        <fullName evidence="5">Mammalian cell entry protein</fullName>
    </submittedName>
</protein>
<accession>A0A1S1NGH0</accession>
<gene>
    <name evidence="5" type="ORF">BKN37_17830</name>
</gene>
<proteinExistence type="predicted"/>
<dbReference type="EMBL" id="MLQM01000107">
    <property type="protein sequence ID" value="OHV00590.1"/>
    <property type="molecule type" value="Genomic_DNA"/>
</dbReference>
<sequence>MSGAAESTPTAARPRRRASRAAGPTGSAATVTTTAAPTRGTGTEPAVRRPAGPPPRRAGNGRLVGVLALVAGLVVLLALGSLVAVLAVQQRQGDAAAARSQRFVDTASQTMVNMFTFTQQNLDESVKRFVDGTSGPLHDKLSQGDNVANLAAFLRATGADSEAVVNGAALEGVDEVRDNASVLVAIRVTPSDAEGNNQPSTPYRLRVIVHEDSDEHMSVYDLMYPNGGN</sequence>
<feature type="transmembrane region" description="Helical" evidence="4">
    <location>
        <begin position="63"/>
        <end position="88"/>
    </location>
</feature>